<evidence type="ECO:0000313" key="3">
    <source>
        <dbReference type="Proteomes" id="UP001498421"/>
    </source>
</evidence>
<dbReference type="SUPFAM" id="SSF52540">
    <property type="entry name" value="P-loop containing nucleoside triphosphate hydrolases"/>
    <property type="match status" value="1"/>
</dbReference>
<sequence length="545" mass="59310">MADEEMEAFYEFSGGTSSELDDVCAHLDLLNCDNQSEEVSAINTTPLFTETVRKHVVGTEDEKSDTPRQLSQYGLLAANVLAADPASPSTVTRAPEADPRIFYNIAAPTSMFICGCQGSGKSHTLSTVLENCLISCQANQLPRPLTGLVFHYDTFISDTGGLPCEAAYLSSHPAVKVRVLCPPTNIGHIKRIYKHLPNVTVEELRINQSDLNTQRMLDLMAVSSIQGSGMPLYLHVVSRILREQRILQQRVGTAFDYAAFKRALENESLTEGQLAPLKQRLDTLESFMVEKQTMTMVRKSTANMKNSPSDGNSWKPMAGQLTVVDLSCPCVTAEMACSLFNVCLSLFLEQDATVGRVAALDEAHKYMGDSIESRTLTNSLLSTIRLQRHLGTRVIISTQEPTVSPQLIDLCSVTIVHRFTSPAWLKTLERHLAGISGSPSQGETGKGSDSLTDKDNKAVVSPYSSVQSPELLFQRIVTLRTGEAFVFAPSATIGISAARASIAHDDETGSEGDSGAQFIQLGHGVMKVRIRKRVTADGGRSIMAH</sequence>
<dbReference type="PANTHER" id="PTHR13884">
    <property type="entry name" value="DUF853 DOMAIN-CONTAINING PROTEIN"/>
    <property type="match status" value="1"/>
</dbReference>
<evidence type="ECO:0000313" key="2">
    <source>
        <dbReference type="EMBL" id="KAK7432199.1"/>
    </source>
</evidence>
<dbReference type="PANTHER" id="PTHR13884:SF16">
    <property type="entry name" value="AAA+ ATPASE DOMAIN-CONTAINING PROTEIN-RELATED"/>
    <property type="match status" value="1"/>
</dbReference>
<gene>
    <name evidence="2" type="ORF">QQZ08_001144</name>
</gene>
<proteinExistence type="predicted"/>
<keyword evidence="3" id="KW-1185">Reference proteome</keyword>
<feature type="compositionally biased region" description="Polar residues" evidence="1">
    <location>
        <begin position="437"/>
        <end position="450"/>
    </location>
</feature>
<accession>A0ABR1IGT9</accession>
<feature type="region of interest" description="Disordered" evidence="1">
    <location>
        <begin position="435"/>
        <end position="454"/>
    </location>
</feature>
<protein>
    <recommendedName>
        <fullName evidence="4">P-loop containing nucleoside triphosphate hydrolase</fullName>
    </recommendedName>
</protein>
<dbReference type="Proteomes" id="UP001498421">
    <property type="component" value="Unassembled WGS sequence"/>
</dbReference>
<comment type="caution">
    <text evidence="2">The sequence shown here is derived from an EMBL/GenBank/DDBJ whole genome shotgun (WGS) entry which is preliminary data.</text>
</comment>
<evidence type="ECO:0000256" key="1">
    <source>
        <dbReference type="SAM" id="MobiDB-lite"/>
    </source>
</evidence>
<dbReference type="EMBL" id="JAZAVK010000006">
    <property type="protein sequence ID" value="KAK7432199.1"/>
    <property type="molecule type" value="Genomic_DNA"/>
</dbReference>
<evidence type="ECO:0008006" key="4">
    <source>
        <dbReference type="Google" id="ProtNLM"/>
    </source>
</evidence>
<dbReference type="Gene3D" id="3.40.50.300">
    <property type="entry name" value="P-loop containing nucleotide triphosphate hydrolases"/>
    <property type="match status" value="1"/>
</dbReference>
<dbReference type="InterPro" id="IPR027417">
    <property type="entry name" value="P-loop_NTPase"/>
</dbReference>
<name>A0ABR1IGT9_9HYPO</name>
<reference evidence="2 3" key="1">
    <citation type="journal article" date="2025" name="Microbiol. Resour. Announc.">
        <title>Draft genome sequences for Neonectria magnoliae and Neonectria punicea, canker pathogens of Liriodendron tulipifera and Acer saccharum in West Virginia.</title>
        <authorList>
            <person name="Petronek H.M."/>
            <person name="Kasson M.T."/>
            <person name="Metheny A.M."/>
            <person name="Stauder C.M."/>
            <person name="Lovett B."/>
            <person name="Lynch S.C."/>
            <person name="Garnas J.R."/>
            <person name="Kasson L.R."/>
            <person name="Stajich J.E."/>
        </authorList>
    </citation>
    <scope>NUCLEOTIDE SEQUENCE [LARGE SCALE GENOMIC DNA]</scope>
    <source>
        <strain evidence="2 3">NRRL 64651</strain>
    </source>
</reference>
<organism evidence="2 3">
    <name type="scientific">Neonectria magnoliae</name>
    <dbReference type="NCBI Taxonomy" id="2732573"/>
    <lineage>
        <taxon>Eukaryota</taxon>
        <taxon>Fungi</taxon>
        <taxon>Dikarya</taxon>
        <taxon>Ascomycota</taxon>
        <taxon>Pezizomycotina</taxon>
        <taxon>Sordariomycetes</taxon>
        <taxon>Hypocreomycetidae</taxon>
        <taxon>Hypocreales</taxon>
        <taxon>Nectriaceae</taxon>
        <taxon>Neonectria</taxon>
    </lineage>
</organism>
<dbReference type="InterPro" id="IPR053236">
    <property type="entry name" value="Cornifin"/>
</dbReference>